<keyword evidence="3" id="KW-1185">Reference proteome</keyword>
<dbReference type="EMBL" id="KI925462">
    <property type="protein sequence ID" value="ETW77745.1"/>
    <property type="molecule type" value="Genomic_DNA"/>
</dbReference>
<proteinExistence type="predicted"/>
<evidence type="ECO:0000313" key="3">
    <source>
        <dbReference type="Proteomes" id="UP000030671"/>
    </source>
</evidence>
<dbReference type="RefSeq" id="XP_009549780.1">
    <property type="nucleotide sequence ID" value="XM_009551485.1"/>
</dbReference>
<feature type="region of interest" description="Disordered" evidence="1">
    <location>
        <begin position="42"/>
        <end position="67"/>
    </location>
</feature>
<dbReference type="KEGG" id="hir:HETIRDRAFT_420582"/>
<protein>
    <submittedName>
        <fullName evidence="2">Uncharacterized protein</fullName>
    </submittedName>
</protein>
<reference evidence="2 3" key="1">
    <citation type="journal article" date="2012" name="New Phytol.">
        <title>Insight into trade-off between wood decay and parasitism from the genome of a fungal forest pathogen.</title>
        <authorList>
            <person name="Olson A."/>
            <person name="Aerts A."/>
            <person name="Asiegbu F."/>
            <person name="Belbahri L."/>
            <person name="Bouzid O."/>
            <person name="Broberg A."/>
            <person name="Canback B."/>
            <person name="Coutinho P.M."/>
            <person name="Cullen D."/>
            <person name="Dalman K."/>
            <person name="Deflorio G."/>
            <person name="van Diepen L.T."/>
            <person name="Dunand C."/>
            <person name="Duplessis S."/>
            <person name="Durling M."/>
            <person name="Gonthier P."/>
            <person name="Grimwood J."/>
            <person name="Fossdal C.G."/>
            <person name="Hansson D."/>
            <person name="Henrissat B."/>
            <person name="Hietala A."/>
            <person name="Himmelstrand K."/>
            <person name="Hoffmeister D."/>
            <person name="Hogberg N."/>
            <person name="James T.Y."/>
            <person name="Karlsson M."/>
            <person name="Kohler A."/>
            <person name="Kues U."/>
            <person name="Lee Y.H."/>
            <person name="Lin Y.C."/>
            <person name="Lind M."/>
            <person name="Lindquist E."/>
            <person name="Lombard V."/>
            <person name="Lucas S."/>
            <person name="Lunden K."/>
            <person name="Morin E."/>
            <person name="Murat C."/>
            <person name="Park J."/>
            <person name="Raffaello T."/>
            <person name="Rouze P."/>
            <person name="Salamov A."/>
            <person name="Schmutz J."/>
            <person name="Solheim H."/>
            <person name="Stahlberg J."/>
            <person name="Velez H."/>
            <person name="de Vries R.P."/>
            <person name="Wiebenga A."/>
            <person name="Woodward S."/>
            <person name="Yakovlev I."/>
            <person name="Garbelotto M."/>
            <person name="Martin F."/>
            <person name="Grigoriev I.V."/>
            <person name="Stenlid J."/>
        </authorList>
    </citation>
    <scope>NUCLEOTIDE SEQUENCE [LARGE SCALE GENOMIC DNA]</scope>
    <source>
        <strain evidence="2 3">TC 32-1</strain>
    </source>
</reference>
<accession>W4JXE5</accession>
<dbReference type="GeneID" id="20673663"/>
<organism evidence="2 3">
    <name type="scientific">Heterobasidion irregulare (strain TC 32-1)</name>
    <dbReference type="NCBI Taxonomy" id="747525"/>
    <lineage>
        <taxon>Eukaryota</taxon>
        <taxon>Fungi</taxon>
        <taxon>Dikarya</taxon>
        <taxon>Basidiomycota</taxon>
        <taxon>Agaricomycotina</taxon>
        <taxon>Agaricomycetes</taxon>
        <taxon>Russulales</taxon>
        <taxon>Bondarzewiaceae</taxon>
        <taxon>Heterobasidion</taxon>
        <taxon>Heterobasidion annosum species complex</taxon>
    </lineage>
</organism>
<dbReference type="InParanoid" id="W4JXE5"/>
<sequence>MAGIHVSSSRQEQDNRDSAGGCCIWSYLAEIWRRRARTPTNIWEQGPRRSQSGRNNGETVAGRSSTYGKRWRSSEELRCHLLKDYKALAHPYCLVRCDLHAIVSALRVLARQKNKRYLQTLLSTSPPASLLPQQEFQLFFVSATFPTP</sequence>
<dbReference type="Proteomes" id="UP000030671">
    <property type="component" value="Unassembled WGS sequence"/>
</dbReference>
<dbReference type="HOGENOM" id="CLU_1759051_0_0_1"/>
<evidence type="ECO:0000256" key="1">
    <source>
        <dbReference type="SAM" id="MobiDB-lite"/>
    </source>
</evidence>
<evidence type="ECO:0000313" key="2">
    <source>
        <dbReference type="EMBL" id="ETW77745.1"/>
    </source>
</evidence>
<name>W4JXE5_HETIT</name>
<dbReference type="AlphaFoldDB" id="W4JXE5"/>
<gene>
    <name evidence="2" type="ORF">HETIRDRAFT_420582</name>
</gene>